<dbReference type="InterPro" id="IPR002789">
    <property type="entry name" value="HerA_central"/>
</dbReference>
<feature type="domain" description="Helicase HerA central" evidence="1">
    <location>
        <begin position="9"/>
        <end position="89"/>
    </location>
</feature>
<keyword evidence="3" id="KW-1185">Reference proteome</keyword>
<evidence type="ECO:0000313" key="3">
    <source>
        <dbReference type="Proteomes" id="UP000000641"/>
    </source>
</evidence>
<dbReference type="EMBL" id="CP000505">
    <property type="protein sequence ID" value="ABL77806.1"/>
    <property type="molecule type" value="Genomic_DNA"/>
</dbReference>
<dbReference type="KEGG" id="tpe:Tpen_0397"/>
<dbReference type="InterPro" id="IPR051162">
    <property type="entry name" value="T4SS_component"/>
</dbReference>
<gene>
    <name evidence="2" type="ordered locus">Tpen_0397</name>
</gene>
<dbReference type="HOGENOM" id="CLU_854240_0_0_2"/>
<sequence length="325" mass="36206">MYLRSKGMLLAERGLRVRLGALSAVSLKQGHIVVAGPTGSGKTNTVKVLLCGLKRRGIPFLVLDFHGEYGEFGRLEPGKDLSFNVLSTGDIEFVVDVFSTIFQITEPQWYFLVKALKKGSPPFRLSDIIALVDEEPVRDWREFEIKAAILRRLTILNEGVLGRTLNGDAPPEALFRGAFAVDLSVLPLKYRGLLALVLLKHLYDAAMARGKSQEIAHVTVIEEAWQVLPYRARWEAPSLAERLFLELRKFGEVVVAVAQRLDDLSERVLRNASLVVLHDASRADLQKLGCEDVERIPKLGRGHALVVSEGCLARRVRVKLYRGCS</sequence>
<protein>
    <recommendedName>
        <fullName evidence="1">Helicase HerA central domain-containing protein</fullName>
    </recommendedName>
</protein>
<evidence type="ECO:0000313" key="2">
    <source>
        <dbReference type="EMBL" id="ABL77806.1"/>
    </source>
</evidence>
<dbReference type="eggNOG" id="arCOG00285">
    <property type="taxonomic scope" value="Archaea"/>
</dbReference>
<dbReference type="SUPFAM" id="SSF52540">
    <property type="entry name" value="P-loop containing nucleoside triphosphate hydrolases"/>
    <property type="match status" value="1"/>
</dbReference>
<dbReference type="PANTHER" id="PTHR30121:SF11">
    <property type="entry name" value="AAA+ ATPASE DOMAIN-CONTAINING PROTEIN"/>
    <property type="match status" value="1"/>
</dbReference>
<dbReference type="PANTHER" id="PTHR30121">
    <property type="entry name" value="UNCHARACTERIZED PROTEIN YJGR-RELATED"/>
    <property type="match status" value="1"/>
</dbReference>
<accession>A1RX76</accession>
<dbReference type="Proteomes" id="UP000000641">
    <property type="component" value="Chromosome"/>
</dbReference>
<dbReference type="InterPro" id="IPR027417">
    <property type="entry name" value="P-loop_NTPase"/>
</dbReference>
<reference evidence="3" key="1">
    <citation type="journal article" date="2008" name="J. Bacteriol.">
        <title>Genome sequence of Thermofilum pendens reveals an exceptional loss of biosynthetic pathways without genome reduction.</title>
        <authorList>
            <person name="Anderson I."/>
            <person name="Rodriguez J."/>
            <person name="Susanti D."/>
            <person name="Porat I."/>
            <person name="Reich C."/>
            <person name="Ulrich L.E."/>
            <person name="Elkins J.G."/>
            <person name="Mavromatis K."/>
            <person name="Lykidis A."/>
            <person name="Kim E."/>
            <person name="Thompson L.S."/>
            <person name="Nolan M."/>
            <person name="Land M."/>
            <person name="Copeland A."/>
            <person name="Lapidus A."/>
            <person name="Lucas S."/>
            <person name="Detter C."/>
            <person name="Zhulin I.B."/>
            <person name="Olsen G.J."/>
            <person name="Whitman W."/>
            <person name="Mukhopadhyay B."/>
            <person name="Bristow J."/>
            <person name="Kyrpides N."/>
        </authorList>
    </citation>
    <scope>NUCLEOTIDE SEQUENCE [LARGE SCALE GENOMIC DNA]</scope>
    <source>
        <strain evidence="3">DSM 2475 / Hrk 5</strain>
    </source>
</reference>
<evidence type="ECO:0000259" key="1">
    <source>
        <dbReference type="Pfam" id="PF01935"/>
    </source>
</evidence>
<dbReference type="AlphaFoldDB" id="A1RX76"/>
<proteinExistence type="predicted"/>
<name>A1RX76_THEPD</name>
<dbReference type="Pfam" id="PF01935">
    <property type="entry name" value="DUF87"/>
    <property type="match status" value="1"/>
</dbReference>
<dbReference type="Gene3D" id="3.40.50.300">
    <property type="entry name" value="P-loop containing nucleotide triphosphate hydrolases"/>
    <property type="match status" value="2"/>
</dbReference>
<dbReference type="EnsemblBacteria" id="ABL77806">
    <property type="protein sequence ID" value="ABL77806"/>
    <property type="gene ID" value="Tpen_0397"/>
</dbReference>
<dbReference type="STRING" id="368408.Tpen_0397"/>
<organism evidence="2 3">
    <name type="scientific">Thermofilum pendens (strain DSM 2475 / Hrk 5)</name>
    <dbReference type="NCBI Taxonomy" id="368408"/>
    <lineage>
        <taxon>Archaea</taxon>
        <taxon>Thermoproteota</taxon>
        <taxon>Thermoprotei</taxon>
        <taxon>Thermofilales</taxon>
        <taxon>Thermofilaceae</taxon>
        <taxon>Thermofilum</taxon>
    </lineage>
</organism>